<dbReference type="AlphaFoldDB" id="A0A1G7C3G8"/>
<proteinExistence type="predicted"/>
<dbReference type="PROSITE" id="PS51318">
    <property type="entry name" value="TAT"/>
    <property type="match status" value="1"/>
</dbReference>
<keyword evidence="1" id="KW-0732">Signal</keyword>
<organism evidence="3 4">
    <name type="scientific">Glycomyces harbinensis</name>
    <dbReference type="NCBI Taxonomy" id="58114"/>
    <lineage>
        <taxon>Bacteria</taxon>
        <taxon>Bacillati</taxon>
        <taxon>Actinomycetota</taxon>
        <taxon>Actinomycetes</taxon>
        <taxon>Glycomycetales</taxon>
        <taxon>Glycomycetaceae</taxon>
        <taxon>Glycomyces</taxon>
    </lineage>
</organism>
<feature type="domain" description="GH64" evidence="2">
    <location>
        <begin position="36"/>
        <end position="392"/>
    </location>
</feature>
<evidence type="ECO:0000259" key="2">
    <source>
        <dbReference type="PROSITE" id="PS52006"/>
    </source>
</evidence>
<dbReference type="STRING" id="58114.SAMN05216270_118103"/>
<name>A0A1G7C3G8_9ACTN</name>
<dbReference type="Pfam" id="PF16483">
    <property type="entry name" value="Glyco_hydro_64"/>
    <property type="match status" value="1"/>
</dbReference>
<dbReference type="PROSITE" id="PS52006">
    <property type="entry name" value="GH64"/>
    <property type="match status" value="1"/>
</dbReference>
<reference evidence="4" key="1">
    <citation type="submission" date="2016-10" db="EMBL/GenBank/DDBJ databases">
        <authorList>
            <person name="Varghese N."/>
            <person name="Submissions S."/>
        </authorList>
    </citation>
    <scope>NUCLEOTIDE SEQUENCE [LARGE SCALE GENOMIC DNA]</scope>
    <source>
        <strain evidence="4">CGMCC 4.3516</strain>
    </source>
</reference>
<protein>
    <submittedName>
        <fullName evidence="3">Beta-1,3-glucanase</fullName>
    </submittedName>
</protein>
<feature type="signal peptide" evidence="1">
    <location>
        <begin position="1"/>
        <end position="18"/>
    </location>
</feature>
<dbReference type="InterPro" id="IPR037176">
    <property type="entry name" value="Osmotin/thaumatin-like_sf"/>
</dbReference>
<sequence length="406" mass="43391">MVSRRAMITLTAAAGAVAASSPWWRSFGVPDASAAPTTCELALVNDTDTNAVNAYVTGREFGTDRMMLLRAGQGPYYIEEPGGPNTPLPVDAAIPLGAPGAAPVVVTLPRMYGARVYFVRESKLEFFVNPGPALVEPALHNEADANFGKIVSFCEFTFNDVQLFANVSYVDLVTALPIGMRLQGDGDHSVAPLPASAVEAIAADLEAQQAEDGYPWGDLVMHGDSGILRVMSPQNIMAPHVGQPDMPFADYWNGYADQVWEKYRGTDLRIDLQGGRGVLTGRVNGDNLVFDDGSTFAKPGSWDVFTCNHGPFANVPTDNDAKKAALARLAAAFNRSTVHSHADQPNGPGVADFYTNPVTNHYARAVHANSPIGYAFPYDDVTPDGIPDQSGVAFDGNPSRWTLTVT</sequence>
<dbReference type="InterPro" id="IPR037398">
    <property type="entry name" value="Glyco_hydro_64_fam"/>
</dbReference>
<evidence type="ECO:0000313" key="3">
    <source>
        <dbReference type="EMBL" id="SDE33320.1"/>
    </source>
</evidence>
<dbReference type="OrthoDB" id="5513218at2"/>
<gene>
    <name evidence="3" type="ORF">SAMN05216270_118103</name>
</gene>
<dbReference type="PANTHER" id="PTHR38165:SF1">
    <property type="entry name" value="GLUCANASE B"/>
    <property type="match status" value="1"/>
</dbReference>
<dbReference type="Proteomes" id="UP000198949">
    <property type="component" value="Unassembled WGS sequence"/>
</dbReference>
<dbReference type="RefSeq" id="WP_091039942.1">
    <property type="nucleotide sequence ID" value="NZ_FNAD01000018.1"/>
</dbReference>
<dbReference type="InterPro" id="IPR006311">
    <property type="entry name" value="TAT_signal"/>
</dbReference>
<accession>A0A1G7C3G8</accession>
<evidence type="ECO:0000313" key="4">
    <source>
        <dbReference type="Proteomes" id="UP000198949"/>
    </source>
</evidence>
<feature type="chain" id="PRO_5038335661" evidence="1">
    <location>
        <begin position="19"/>
        <end position="406"/>
    </location>
</feature>
<keyword evidence="4" id="KW-1185">Reference proteome</keyword>
<dbReference type="Gene3D" id="3.30.920.50">
    <property type="entry name" value="Beta-1,3-glucanase, C-terminal domain"/>
    <property type="match status" value="1"/>
</dbReference>
<dbReference type="EMBL" id="FNAD01000018">
    <property type="protein sequence ID" value="SDE33320.1"/>
    <property type="molecule type" value="Genomic_DNA"/>
</dbReference>
<dbReference type="InterPro" id="IPR032477">
    <property type="entry name" value="Glyco_hydro_64"/>
</dbReference>
<evidence type="ECO:0000256" key="1">
    <source>
        <dbReference type="SAM" id="SignalP"/>
    </source>
</evidence>
<dbReference type="PANTHER" id="PTHR38165">
    <property type="match status" value="1"/>
</dbReference>
<dbReference type="InterPro" id="IPR042517">
    <property type="entry name" value="Glyco_hydro_64_N_2"/>
</dbReference>
<dbReference type="Gene3D" id="2.60.110.10">
    <property type="entry name" value="Thaumatin"/>
    <property type="match status" value="1"/>
</dbReference>